<comment type="subcellular location">
    <subcellularLocation>
        <location evidence="1 9">Nucleus</location>
    </subcellularLocation>
</comment>
<dbReference type="GO" id="GO:0005681">
    <property type="term" value="C:spliceosomal complex"/>
    <property type="evidence" value="ECO:0007669"/>
    <property type="project" value="UniProtKB-UniRule"/>
</dbReference>
<keyword evidence="3 9" id="KW-0507">mRNA processing</keyword>
<name>A0A2V1AML8_9ASCO</name>
<comment type="function">
    <text evidence="9">Binds specifically to the 3'-terminal U-tract of U6 snRNA.</text>
</comment>
<dbReference type="SUPFAM" id="SSF50182">
    <property type="entry name" value="Sm-like ribonucleoproteins"/>
    <property type="match status" value="1"/>
</dbReference>
<dbReference type="PANTHER" id="PTHR23338">
    <property type="entry name" value="SMALL NUCLEAR RIBONUCLEOPROTEIN SM"/>
    <property type="match status" value="1"/>
</dbReference>
<accession>A0A2V1AML8</accession>
<dbReference type="InterPro" id="IPR034101">
    <property type="entry name" value="Lsm4"/>
</dbReference>
<evidence type="ECO:0000256" key="5">
    <source>
        <dbReference type="ARBA" id="ARBA00022884"/>
    </source>
</evidence>
<evidence type="ECO:0000256" key="1">
    <source>
        <dbReference type="ARBA" id="ARBA00004123"/>
    </source>
</evidence>
<keyword evidence="4 9" id="KW-0747">Spliceosome</keyword>
<evidence type="ECO:0000256" key="3">
    <source>
        <dbReference type="ARBA" id="ARBA00022664"/>
    </source>
</evidence>
<keyword evidence="7 9" id="KW-0539">Nucleus</keyword>
<reference evidence="12 13" key="1">
    <citation type="submission" date="2017-12" db="EMBL/GenBank/DDBJ databases">
        <title>Genome Sequence of a Multidrug-Resistant Candida haemulonii Isolate from a Patient with Chronic Leg Ulcers in Israel.</title>
        <authorList>
            <person name="Chow N.A."/>
            <person name="Gade L."/>
            <person name="Batra D."/>
            <person name="Rowe L.A."/>
            <person name="Ben-Ami R."/>
            <person name="Loparev V.N."/>
            <person name="Litvintseva A.P."/>
        </authorList>
    </citation>
    <scope>NUCLEOTIDE SEQUENCE [LARGE SCALE GENOMIC DNA]</scope>
    <source>
        <strain evidence="12 13">B11899</strain>
    </source>
</reference>
<keyword evidence="8 9" id="KW-0687">Ribonucleoprotein</keyword>
<gene>
    <name evidence="9" type="primary">LSM4</name>
    <name evidence="12" type="ORF">CXQ85_001226</name>
</gene>
<evidence type="ECO:0000256" key="10">
    <source>
        <dbReference type="SAM" id="MobiDB-lite"/>
    </source>
</evidence>
<feature type="region of interest" description="Disordered" evidence="10">
    <location>
        <begin position="78"/>
        <end position="141"/>
    </location>
</feature>
<comment type="caution">
    <text evidence="12">The sequence shown here is derived from an EMBL/GenBank/DDBJ whole genome shotgun (WGS) entry which is preliminary data.</text>
</comment>
<feature type="domain" description="Sm" evidence="11">
    <location>
        <begin position="1"/>
        <end position="70"/>
    </location>
</feature>
<dbReference type="GO" id="GO:0000398">
    <property type="term" value="P:mRNA splicing, via spliceosome"/>
    <property type="evidence" value="ECO:0007669"/>
    <property type="project" value="InterPro"/>
</dbReference>
<dbReference type="STRING" id="45357.A0A2V1AML8"/>
<dbReference type="InterPro" id="IPR047575">
    <property type="entry name" value="Sm"/>
</dbReference>
<dbReference type="OrthoDB" id="747253at2759"/>
<feature type="compositionally biased region" description="Basic and acidic residues" evidence="10">
    <location>
        <begin position="99"/>
        <end position="110"/>
    </location>
</feature>
<evidence type="ECO:0000256" key="8">
    <source>
        <dbReference type="ARBA" id="ARBA00023274"/>
    </source>
</evidence>
<evidence type="ECO:0000256" key="9">
    <source>
        <dbReference type="RuleBase" id="RU365049"/>
    </source>
</evidence>
<evidence type="ECO:0000313" key="12">
    <source>
        <dbReference type="EMBL" id="PVH18934.1"/>
    </source>
</evidence>
<dbReference type="AlphaFoldDB" id="A0A2V1AML8"/>
<dbReference type="InterPro" id="IPR001163">
    <property type="entry name" value="Sm_dom_euk/arc"/>
</dbReference>
<dbReference type="Pfam" id="PF01423">
    <property type="entry name" value="LSM"/>
    <property type="match status" value="1"/>
</dbReference>
<evidence type="ECO:0000256" key="2">
    <source>
        <dbReference type="ARBA" id="ARBA00006850"/>
    </source>
</evidence>
<evidence type="ECO:0000256" key="6">
    <source>
        <dbReference type="ARBA" id="ARBA00023187"/>
    </source>
</evidence>
<dbReference type="InterPro" id="IPR027141">
    <property type="entry name" value="LSm4/Sm_D1/D3"/>
</dbReference>
<protein>
    <recommendedName>
        <fullName evidence="9">LSM complex subunit LSM4</fullName>
    </recommendedName>
</protein>
<proteinExistence type="inferred from homology"/>
<dbReference type="GO" id="GO:0003723">
    <property type="term" value="F:RNA binding"/>
    <property type="evidence" value="ECO:0007669"/>
    <property type="project" value="UniProtKB-KW"/>
</dbReference>
<dbReference type="SMART" id="SM00651">
    <property type="entry name" value="Sm"/>
    <property type="match status" value="1"/>
</dbReference>
<dbReference type="EMBL" id="PKFO01000001">
    <property type="protein sequence ID" value="PVH18934.1"/>
    <property type="molecule type" value="Genomic_DNA"/>
</dbReference>
<keyword evidence="5 9" id="KW-0694">RNA-binding</keyword>
<evidence type="ECO:0000256" key="7">
    <source>
        <dbReference type="ARBA" id="ARBA00023242"/>
    </source>
</evidence>
<comment type="subunit">
    <text evidence="9">LSm subunits form a heteromer with a doughnut shape.</text>
</comment>
<sequence>MLTSVKNQEILVELKNGETVYGKLTDCDSWMNLTLSEVVVNYNKGEKFNKLNNIYIRGSHIKFLRLPDSVMDHAKEQTLLSQEQRNRNQKRKGGFQNRKFNDNNRDREGRGGYGGRGGHGGRRNFNHNHNNNQHQTQGTSA</sequence>
<dbReference type="GO" id="GO:0000956">
    <property type="term" value="P:nuclear-transcribed mRNA catabolic process"/>
    <property type="evidence" value="ECO:0007669"/>
    <property type="project" value="UniProtKB-UniRule"/>
</dbReference>
<keyword evidence="13" id="KW-1185">Reference proteome</keyword>
<evidence type="ECO:0000259" key="11">
    <source>
        <dbReference type="PROSITE" id="PS52002"/>
    </source>
</evidence>
<dbReference type="CDD" id="cd01723">
    <property type="entry name" value="LSm4"/>
    <property type="match status" value="1"/>
</dbReference>
<keyword evidence="6 9" id="KW-0508">mRNA splicing</keyword>
<dbReference type="InterPro" id="IPR010920">
    <property type="entry name" value="LSM_dom_sf"/>
</dbReference>
<evidence type="ECO:0000256" key="4">
    <source>
        <dbReference type="ARBA" id="ARBA00022728"/>
    </source>
</evidence>
<dbReference type="VEuPathDB" id="FungiDB:CXQ85_001226"/>
<dbReference type="Proteomes" id="UP000244309">
    <property type="component" value="Unassembled WGS sequence"/>
</dbReference>
<comment type="similarity">
    <text evidence="2 9">Belongs to the snRNP Sm proteins family.</text>
</comment>
<dbReference type="Gene3D" id="2.30.30.100">
    <property type="match status" value="1"/>
</dbReference>
<dbReference type="GO" id="GO:0097525">
    <property type="term" value="C:spliceosomal snRNP complex"/>
    <property type="evidence" value="ECO:0007669"/>
    <property type="project" value="UniProtKB-ARBA"/>
</dbReference>
<organism evidence="12 13">
    <name type="scientific">Candidozyma haemuli</name>
    <dbReference type="NCBI Taxonomy" id="45357"/>
    <lineage>
        <taxon>Eukaryota</taxon>
        <taxon>Fungi</taxon>
        <taxon>Dikarya</taxon>
        <taxon>Ascomycota</taxon>
        <taxon>Saccharomycotina</taxon>
        <taxon>Pichiomycetes</taxon>
        <taxon>Metschnikowiaceae</taxon>
        <taxon>Candidozyma</taxon>
    </lineage>
</organism>
<evidence type="ECO:0000313" key="13">
    <source>
        <dbReference type="Proteomes" id="UP000244309"/>
    </source>
</evidence>
<dbReference type="PROSITE" id="PS52002">
    <property type="entry name" value="SM"/>
    <property type="match status" value="1"/>
</dbReference>